<organism evidence="3 4">
    <name type="scientific">Carpinus fangiana</name>
    <dbReference type="NCBI Taxonomy" id="176857"/>
    <lineage>
        <taxon>Eukaryota</taxon>
        <taxon>Viridiplantae</taxon>
        <taxon>Streptophyta</taxon>
        <taxon>Embryophyta</taxon>
        <taxon>Tracheophyta</taxon>
        <taxon>Spermatophyta</taxon>
        <taxon>Magnoliopsida</taxon>
        <taxon>eudicotyledons</taxon>
        <taxon>Gunneridae</taxon>
        <taxon>Pentapetalae</taxon>
        <taxon>rosids</taxon>
        <taxon>fabids</taxon>
        <taxon>Fagales</taxon>
        <taxon>Betulaceae</taxon>
        <taxon>Carpinus</taxon>
    </lineage>
</organism>
<name>A0A5N6R9L2_9ROSI</name>
<dbReference type="InterPro" id="IPR044839">
    <property type="entry name" value="NDR1-like"/>
</dbReference>
<evidence type="ECO:0000256" key="1">
    <source>
        <dbReference type="ARBA" id="ARBA00004370"/>
    </source>
</evidence>
<dbReference type="OrthoDB" id="674678at2759"/>
<evidence type="ECO:0000256" key="2">
    <source>
        <dbReference type="ARBA" id="ARBA00023136"/>
    </source>
</evidence>
<dbReference type="PANTHER" id="PTHR31234:SF65">
    <property type="entry name" value="LATE EMBRYOGENESIS ABUNDANT PROTEIN, LEA_2 SUBGROUP"/>
    <property type="match status" value="1"/>
</dbReference>
<accession>A0A5N6R9L2</accession>
<keyword evidence="4" id="KW-1185">Reference proteome</keyword>
<dbReference type="PANTHER" id="PTHR31234">
    <property type="entry name" value="LATE EMBRYOGENESIS ABUNDANT (LEA) HYDROXYPROLINE-RICH GLYCOPROTEIN FAMILY"/>
    <property type="match status" value="1"/>
</dbReference>
<dbReference type="GO" id="GO:0098542">
    <property type="term" value="P:defense response to other organism"/>
    <property type="evidence" value="ECO:0007669"/>
    <property type="project" value="InterPro"/>
</dbReference>
<sequence>MAAGKTSHRRLKICCAVTAVLLVIIAVVAVTLAFTIFKPKDPIITLHPEGLQNITSGFSMFMNLTANYTFSTVISIENPNYGSFLFKNTTAYVNYHGDLVGEAPIGGRRVPARVKLNLTTSVSLVPRRLLNNSLFPGDLAAERFNLTSTATLPGKVSLLKIFKLHATVYNRCIISIFVHSRSSTVESICETKIKS</sequence>
<evidence type="ECO:0000313" key="4">
    <source>
        <dbReference type="Proteomes" id="UP000327013"/>
    </source>
</evidence>
<dbReference type="Proteomes" id="UP000327013">
    <property type="component" value="Chromosome 6"/>
</dbReference>
<proteinExistence type="predicted"/>
<keyword evidence="2" id="KW-0472">Membrane</keyword>
<reference evidence="3 4" key="1">
    <citation type="submission" date="2019-06" db="EMBL/GenBank/DDBJ databases">
        <title>A chromosomal-level reference genome of Carpinus fangiana (Coryloideae, Betulaceae).</title>
        <authorList>
            <person name="Yang X."/>
            <person name="Wang Z."/>
            <person name="Zhang L."/>
            <person name="Hao G."/>
            <person name="Liu J."/>
            <person name="Yang Y."/>
        </authorList>
    </citation>
    <scope>NUCLEOTIDE SEQUENCE [LARGE SCALE GENOMIC DNA]</scope>
    <source>
        <strain evidence="3">Cfa_2016G</strain>
        <tissue evidence="3">Leaf</tissue>
    </source>
</reference>
<dbReference type="AlphaFoldDB" id="A0A5N6R9L2"/>
<comment type="subcellular location">
    <subcellularLocation>
        <location evidence="1">Membrane</location>
    </subcellularLocation>
</comment>
<dbReference type="EMBL" id="CM017326">
    <property type="protein sequence ID" value="KAE8075735.1"/>
    <property type="molecule type" value="Genomic_DNA"/>
</dbReference>
<evidence type="ECO:0000313" key="3">
    <source>
        <dbReference type="EMBL" id="KAE8075735.1"/>
    </source>
</evidence>
<protein>
    <submittedName>
        <fullName evidence="3">Uncharacterized protein</fullName>
    </submittedName>
</protein>
<gene>
    <name evidence="3" type="ORF">FH972_014427</name>
</gene>
<dbReference type="GO" id="GO:0016020">
    <property type="term" value="C:membrane"/>
    <property type="evidence" value="ECO:0007669"/>
    <property type="project" value="UniProtKB-SubCell"/>
</dbReference>